<dbReference type="Gene3D" id="1.20.1290.10">
    <property type="entry name" value="AhpD-like"/>
    <property type="match status" value="1"/>
</dbReference>
<dbReference type="EMBL" id="BAAAOR010000041">
    <property type="protein sequence ID" value="GAA1545394.1"/>
    <property type="molecule type" value="Genomic_DNA"/>
</dbReference>
<reference evidence="2 3" key="1">
    <citation type="journal article" date="2019" name="Int. J. Syst. Evol. Microbiol.">
        <title>The Global Catalogue of Microorganisms (GCM) 10K type strain sequencing project: providing services to taxonomists for standard genome sequencing and annotation.</title>
        <authorList>
            <consortium name="The Broad Institute Genomics Platform"/>
            <consortium name="The Broad Institute Genome Sequencing Center for Infectious Disease"/>
            <person name="Wu L."/>
            <person name="Ma J."/>
        </authorList>
    </citation>
    <scope>NUCLEOTIDE SEQUENCE [LARGE SCALE GENOMIC DNA]</scope>
    <source>
        <strain evidence="2 3">JCM 14942</strain>
    </source>
</reference>
<keyword evidence="3" id="KW-1185">Reference proteome</keyword>
<organism evidence="2 3">
    <name type="scientific">Nocardioides humi</name>
    <dbReference type="NCBI Taxonomy" id="449461"/>
    <lineage>
        <taxon>Bacteria</taxon>
        <taxon>Bacillati</taxon>
        <taxon>Actinomycetota</taxon>
        <taxon>Actinomycetes</taxon>
        <taxon>Propionibacteriales</taxon>
        <taxon>Nocardioidaceae</taxon>
        <taxon>Nocardioides</taxon>
    </lineage>
</organism>
<comment type="caution">
    <text evidence="2">The sequence shown here is derived from an EMBL/GenBank/DDBJ whole genome shotgun (WGS) entry which is preliminary data.</text>
</comment>
<dbReference type="PANTHER" id="PTHR34846">
    <property type="entry name" value="4-CARBOXYMUCONOLACTONE DECARBOXYLASE FAMILY PROTEIN (AFU_ORTHOLOGUE AFUA_6G11590)"/>
    <property type="match status" value="1"/>
</dbReference>
<evidence type="ECO:0000259" key="1">
    <source>
        <dbReference type="Pfam" id="PF02627"/>
    </source>
</evidence>
<gene>
    <name evidence="2" type="ORF">GCM10009788_54740</name>
</gene>
<dbReference type="InterPro" id="IPR003779">
    <property type="entry name" value="CMD-like"/>
</dbReference>
<dbReference type="InterPro" id="IPR029032">
    <property type="entry name" value="AhpD-like"/>
</dbReference>
<sequence length="207" mass="22818">MPSDHRPVDPLRPRTATVRVRPLPASEWTDAQREVLDRIDVENSDSLNLFTTLARHPRLLRHWIPFAGSLLMRSTLTPRERELLIMRTSAVVGVPYEWVAHVSISRGLGFGPTELDALQVGPDAPSWTPEESTLLSSVDELVGTGVISGTTWDRLRAGHDEQQLIEIPMLVGAYVMLGYVVNSLGVEPDAGEVTVGERAPRTSDDHG</sequence>
<dbReference type="Proteomes" id="UP001500842">
    <property type="component" value="Unassembled WGS sequence"/>
</dbReference>
<dbReference type="Pfam" id="PF02627">
    <property type="entry name" value="CMD"/>
    <property type="match status" value="1"/>
</dbReference>
<accession>A0ABN2BQ17</accession>
<dbReference type="SUPFAM" id="SSF69118">
    <property type="entry name" value="AhpD-like"/>
    <property type="match status" value="1"/>
</dbReference>
<protein>
    <submittedName>
        <fullName evidence="2">Carboxymuconolactone decarboxylase family protein</fullName>
    </submittedName>
</protein>
<proteinExistence type="predicted"/>
<feature type="domain" description="Carboxymuconolactone decarboxylase-like" evidence="1">
    <location>
        <begin position="57"/>
        <end position="135"/>
    </location>
</feature>
<evidence type="ECO:0000313" key="3">
    <source>
        <dbReference type="Proteomes" id="UP001500842"/>
    </source>
</evidence>
<dbReference type="RefSeq" id="WP_141005591.1">
    <property type="nucleotide sequence ID" value="NZ_BAAAOR010000041.1"/>
</dbReference>
<evidence type="ECO:0000313" key="2">
    <source>
        <dbReference type="EMBL" id="GAA1545394.1"/>
    </source>
</evidence>
<name>A0ABN2BQ17_9ACTN</name>
<dbReference type="PANTHER" id="PTHR34846:SF5">
    <property type="entry name" value="CARBOXYMUCONOLACTONE DECARBOXYLASE-LIKE DOMAIN-CONTAINING PROTEIN"/>
    <property type="match status" value="1"/>
</dbReference>